<protein>
    <submittedName>
        <fullName evidence="2">Uncharacterized protein</fullName>
    </submittedName>
</protein>
<feature type="compositionally biased region" description="Basic and acidic residues" evidence="1">
    <location>
        <begin position="192"/>
        <end position="212"/>
    </location>
</feature>
<evidence type="ECO:0000256" key="1">
    <source>
        <dbReference type="SAM" id="MobiDB-lite"/>
    </source>
</evidence>
<accession>A0A7G9B1Q4</accession>
<proteinExistence type="predicted"/>
<organism evidence="2 3">
    <name type="scientific">Oscillibacter hominis</name>
    <dbReference type="NCBI Taxonomy" id="2763056"/>
    <lineage>
        <taxon>Bacteria</taxon>
        <taxon>Bacillati</taxon>
        <taxon>Bacillota</taxon>
        <taxon>Clostridia</taxon>
        <taxon>Eubacteriales</taxon>
        <taxon>Oscillospiraceae</taxon>
        <taxon>Oscillibacter</taxon>
    </lineage>
</organism>
<dbReference type="EMBL" id="CP060490">
    <property type="protein sequence ID" value="QNL43485.1"/>
    <property type="molecule type" value="Genomic_DNA"/>
</dbReference>
<evidence type="ECO:0000313" key="2">
    <source>
        <dbReference type="EMBL" id="QNL43485.1"/>
    </source>
</evidence>
<evidence type="ECO:0000313" key="3">
    <source>
        <dbReference type="Proteomes" id="UP000515960"/>
    </source>
</evidence>
<gene>
    <name evidence="2" type="ORF">H8790_08275</name>
</gene>
<name>A0A7G9B1Q4_9FIRM</name>
<dbReference type="Proteomes" id="UP000515960">
    <property type="component" value="Chromosome"/>
</dbReference>
<feature type="region of interest" description="Disordered" evidence="1">
    <location>
        <begin position="187"/>
        <end position="212"/>
    </location>
</feature>
<sequence length="212" mass="24686">MENTRNDVERKKAFDATVCFSFFGTWLEAIEAYETEADTSSNAYKLFKAIAYYSMYGVEPEFENSGLDAMWKILSREIDNSVSRRKCRFGKEEVTEREQAVIDAWKVSPHASVREVSMTTGIHRSSVERIKRKYWRQLEELRRTAIAAGDSECVSFNSQDGAIDCSHGNSITETRQRDTAEELIFDEDEADMREWQEEHPNEHRIRDDELPF</sequence>
<keyword evidence="3" id="KW-1185">Reference proteome</keyword>
<dbReference type="AlphaFoldDB" id="A0A7G9B1Q4"/>
<dbReference type="RefSeq" id="WP_187332076.1">
    <property type="nucleotide sequence ID" value="NZ_CP060490.1"/>
</dbReference>
<reference evidence="2 3" key="1">
    <citation type="submission" date="2020-08" db="EMBL/GenBank/DDBJ databases">
        <authorList>
            <person name="Liu C."/>
            <person name="Sun Q."/>
        </authorList>
    </citation>
    <scope>NUCLEOTIDE SEQUENCE [LARGE SCALE GENOMIC DNA]</scope>
    <source>
        <strain evidence="2 3">NSJ-62</strain>
    </source>
</reference>
<dbReference type="KEGG" id="ohi:H8790_08275"/>